<dbReference type="CDD" id="cd00779">
    <property type="entry name" value="ProRS_core_prok"/>
    <property type="match status" value="1"/>
</dbReference>
<evidence type="ECO:0000256" key="4">
    <source>
        <dbReference type="ARBA" id="ARBA00022598"/>
    </source>
</evidence>
<dbReference type="InterPro" id="IPR002316">
    <property type="entry name" value="Pro-tRNA-ligase_IIa"/>
</dbReference>
<dbReference type="PROSITE" id="PS50862">
    <property type="entry name" value="AA_TRNA_LIGASE_II"/>
    <property type="match status" value="1"/>
</dbReference>
<dbReference type="SUPFAM" id="SSF52954">
    <property type="entry name" value="Class II aaRS ABD-related"/>
    <property type="match status" value="1"/>
</dbReference>
<dbReference type="GO" id="GO:0002161">
    <property type="term" value="F:aminoacyl-tRNA deacylase activity"/>
    <property type="evidence" value="ECO:0007669"/>
    <property type="project" value="InterPro"/>
</dbReference>
<dbReference type="Pfam" id="PF04073">
    <property type="entry name" value="tRNA_edit"/>
    <property type="match status" value="1"/>
</dbReference>
<evidence type="ECO:0000256" key="2">
    <source>
        <dbReference type="ARBA" id="ARBA00011738"/>
    </source>
</evidence>
<dbReference type="Pfam" id="PF00587">
    <property type="entry name" value="tRNA-synt_2b"/>
    <property type="match status" value="1"/>
</dbReference>
<dbReference type="InterPro" id="IPR002314">
    <property type="entry name" value="aa-tRNA-synt_IIb"/>
</dbReference>
<dbReference type="InterPro" id="IPR023717">
    <property type="entry name" value="Pro-tRNA-Synthase_IIa_type1"/>
</dbReference>
<keyword evidence="7 10" id="KW-0648">Protein biosynthesis</keyword>
<reference evidence="12 13" key="1">
    <citation type="submission" date="2016-04" db="EMBL/GenBank/DDBJ databases">
        <title>ATOL: Assembling a taxonomically balanced genome-scale reconstruction of the evolutionary history of the Enterobacteriaceae.</title>
        <authorList>
            <person name="Plunkett G.III."/>
            <person name="Neeno-Eckwall E.C."/>
            <person name="Glasner J.D."/>
            <person name="Perna N.T."/>
        </authorList>
    </citation>
    <scope>NUCLEOTIDE SEQUENCE [LARGE SCALE GENOMIC DNA]</scope>
    <source>
        <strain evidence="12 13">ATCC 51604</strain>
    </source>
</reference>
<evidence type="ECO:0000256" key="1">
    <source>
        <dbReference type="ARBA" id="ARBA00004496"/>
    </source>
</evidence>
<organism evidence="12 13">
    <name type="scientific">Buttiauxella gaviniae ATCC 51604</name>
    <dbReference type="NCBI Taxonomy" id="1354253"/>
    <lineage>
        <taxon>Bacteria</taxon>
        <taxon>Pseudomonadati</taxon>
        <taxon>Pseudomonadota</taxon>
        <taxon>Gammaproteobacteria</taxon>
        <taxon>Enterobacterales</taxon>
        <taxon>Enterobacteriaceae</taxon>
        <taxon>Buttiauxella</taxon>
    </lineage>
</organism>
<gene>
    <name evidence="10" type="primary">proS</name>
    <name evidence="12" type="ORF">M977_02965</name>
</gene>
<dbReference type="Pfam" id="PF03129">
    <property type="entry name" value="HGTP_anticodon"/>
    <property type="match status" value="1"/>
</dbReference>
<dbReference type="SUPFAM" id="SSF55826">
    <property type="entry name" value="YbaK/ProRS associated domain"/>
    <property type="match status" value="1"/>
</dbReference>
<dbReference type="GO" id="GO:0005829">
    <property type="term" value="C:cytosol"/>
    <property type="evidence" value="ECO:0007669"/>
    <property type="project" value="TreeGrafter"/>
</dbReference>
<dbReference type="RefSeq" id="WP_064516359.1">
    <property type="nucleotide sequence ID" value="NZ_LXEP01000028.1"/>
</dbReference>
<dbReference type="PRINTS" id="PR01046">
    <property type="entry name" value="TRNASYNTHPRO"/>
</dbReference>
<dbReference type="AlphaFoldDB" id="A0A1B7HVP4"/>
<evidence type="ECO:0000256" key="6">
    <source>
        <dbReference type="ARBA" id="ARBA00022840"/>
    </source>
</evidence>
<comment type="caution">
    <text evidence="12">The sequence shown here is derived from an EMBL/GenBank/DDBJ whole genome shotgun (WGS) entry which is preliminary data.</text>
</comment>
<dbReference type="GO" id="GO:0004827">
    <property type="term" value="F:proline-tRNA ligase activity"/>
    <property type="evidence" value="ECO:0007669"/>
    <property type="project" value="UniProtKB-UniRule"/>
</dbReference>
<dbReference type="FunFam" id="3.40.50.800:FF:000006">
    <property type="entry name" value="Proline--tRNA ligase"/>
    <property type="match status" value="1"/>
</dbReference>
<comment type="catalytic activity">
    <reaction evidence="9 10">
        <text>tRNA(Pro) + L-proline + ATP = L-prolyl-tRNA(Pro) + AMP + diphosphate</text>
        <dbReference type="Rhea" id="RHEA:14305"/>
        <dbReference type="Rhea" id="RHEA-COMP:9700"/>
        <dbReference type="Rhea" id="RHEA-COMP:9702"/>
        <dbReference type="ChEBI" id="CHEBI:30616"/>
        <dbReference type="ChEBI" id="CHEBI:33019"/>
        <dbReference type="ChEBI" id="CHEBI:60039"/>
        <dbReference type="ChEBI" id="CHEBI:78442"/>
        <dbReference type="ChEBI" id="CHEBI:78532"/>
        <dbReference type="ChEBI" id="CHEBI:456215"/>
        <dbReference type="EC" id="6.1.1.15"/>
    </reaction>
</comment>
<evidence type="ECO:0000256" key="10">
    <source>
        <dbReference type="HAMAP-Rule" id="MF_01569"/>
    </source>
</evidence>
<evidence type="ECO:0000256" key="8">
    <source>
        <dbReference type="ARBA" id="ARBA00023146"/>
    </source>
</evidence>
<dbReference type="FunFam" id="3.30.930.10:FF:000097">
    <property type="entry name" value="Proline--tRNA ligase"/>
    <property type="match status" value="1"/>
</dbReference>
<evidence type="ECO:0000259" key="11">
    <source>
        <dbReference type="PROSITE" id="PS50862"/>
    </source>
</evidence>
<dbReference type="InterPro" id="IPR050062">
    <property type="entry name" value="Pro-tRNA_synthetase"/>
</dbReference>
<dbReference type="FunFam" id="3.90.960.10:FF:000001">
    <property type="entry name" value="Proline--tRNA ligase"/>
    <property type="match status" value="1"/>
</dbReference>
<dbReference type="CDD" id="cd00861">
    <property type="entry name" value="ProRS_anticodon_short"/>
    <property type="match status" value="1"/>
</dbReference>
<dbReference type="EC" id="6.1.1.15" evidence="10"/>
<dbReference type="Gene3D" id="3.40.50.800">
    <property type="entry name" value="Anticodon-binding domain"/>
    <property type="match status" value="1"/>
</dbReference>
<evidence type="ECO:0000256" key="5">
    <source>
        <dbReference type="ARBA" id="ARBA00022741"/>
    </source>
</evidence>
<dbReference type="NCBIfam" id="TIGR00409">
    <property type="entry name" value="proS_fam_II"/>
    <property type="match status" value="1"/>
</dbReference>
<dbReference type="InterPro" id="IPR033730">
    <property type="entry name" value="ProRS_core_prok"/>
</dbReference>
<dbReference type="PANTHER" id="PTHR42753:SF2">
    <property type="entry name" value="PROLINE--TRNA LIGASE"/>
    <property type="match status" value="1"/>
</dbReference>
<dbReference type="PIRSF" id="PIRSF001535">
    <property type="entry name" value="ProRS_1"/>
    <property type="match status" value="1"/>
</dbReference>
<dbReference type="InterPro" id="IPR036754">
    <property type="entry name" value="YbaK/aa-tRNA-synt-asso_dom_sf"/>
</dbReference>
<dbReference type="SUPFAM" id="SSF55681">
    <property type="entry name" value="Class II aaRS and biotin synthetases"/>
    <property type="match status" value="1"/>
</dbReference>
<keyword evidence="5 10" id="KW-0547">Nucleotide-binding</keyword>
<proteinExistence type="inferred from homology"/>
<dbReference type="FunFam" id="3.30.930.10:FF:000012">
    <property type="entry name" value="Proline--tRNA ligase"/>
    <property type="match status" value="1"/>
</dbReference>
<dbReference type="GO" id="GO:0006433">
    <property type="term" value="P:prolyl-tRNA aminoacylation"/>
    <property type="evidence" value="ECO:0007669"/>
    <property type="project" value="UniProtKB-UniRule"/>
</dbReference>
<sequence>MRTSQYLLSTLKETPADAEVISHQLMLRAGMIRKLASGLYTWLPTGLRVLKKVENIVREEMNNAGAIEMCMPVVQPADLWQESGRWEQYGPELLRFVDRGDRPFVLGPTHEEVITDLIRNELSSYKQLPLNFFQIQTKFRDEVRPRFGVMRSREFLMKDAYSFHTSQESLQETYDAMYQAYSKIFTRMGLDFRAVEADTGSIGGSASHEFQVLAQSGEDDVIFSTDSDFAANIEFAEAVAPAGGRAAPTVEMTQIDTPNAKTIAELVEQFNLPVEKTVKTLMVKATEGSAYPLVALLVRGDHELNEVKAEKLPQVASPLTFATEEEIRAVAKAGPGSLGPINLPIPVVIDRTVAAMSDFATGANIDGKHFVGVNWERDVALPEVADIRNVVEGDPSPDGKGTLLIKRGIEVGHIFQLGTKYSEAMKASVQGEDGRNQTLTMGCYGIGVTRVVAAAIEQNNDERGIVWPDAIAPFQVAILPMNMHKSFRVKELAEELYSTLRAKGIDVLMDDRKERPGVMFADMELIGIPHTVVIGDRNLDSEEVEYKNRRAGEKQMIKTSEIIDFLLAQIPR</sequence>
<dbReference type="InterPro" id="IPR006195">
    <property type="entry name" value="aa-tRNA-synth_II"/>
</dbReference>
<evidence type="ECO:0000313" key="13">
    <source>
        <dbReference type="Proteomes" id="UP000078504"/>
    </source>
</evidence>
<evidence type="ECO:0000256" key="7">
    <source>
        <dbReference type="ARBA" id="ARBA00022917"/>
    </source>
</evidence>
<dbReference type="InterPro" id="IPR004500">
    <property type="entry name" value="Pro-tRNA-synth_IIa_bac-type"/>
</dbReference>
<dbReference type="Gene3D" id="3.90.960.10">
    <property type="entry name" value="YbaK/aminoacyl-tRNA synthetase-associated domain"/>
    <property type="match status" value="1"/>
</dbReference>
<dbReference type="PANTHER" id="PTHR42753">
    <property type="entry name" value="MITOCHONDRIAL RIBOSOME PROTEIN L39/PROLYL-TRNA LIGASE FAMILY MEMBER"/>
    <property type="match status" value="1"/>
</dbReference>
<dbReference type="GO" id="GO:0005524">
    <property type="term" value="F:ATP binding"/>
    <property type="evidence" value="ECO:0007669"/>
    <property type="project" value="UniProtKB-UniRule"/>
</dbReference>
<dbReference type="CDD" id="cd04334">
    <property type="entry name" value="ProRS-INS"/>
    <property type="match status" value="1"/>
</dbReference>
<dbReference type="Gene3D" id="3.30.930.10">
    <property type="entry name" value="Bira Bifunctional Protein, Domain 2"/>
    <property type="match status" value="2"/>
</dbReference>
<evidence type="ECO:0000313" key="12">
    <source>
        <dbReference type="EMBL" id="OAT19729.1"/>
    </source>
</evidence>
<dbReference type="InterPro" id="IPR044140">
    <property type="entry name" value="ProRS_anticodon_short"/>
</dbReference>
<protein>
    <recommendedName>
        <fullName evidence="10">Proline--tRNA ligase</fullName>
        <ecNumber evidence="10">6.1.1.15</ecNumber>
    </recommendedName>
    <alternativeName>
        <fullName evidence="10">Prolyl-tRNA synthetase</fullName>
        <shortName evidence="10">ProRS</shortName>
    </alternativeName>
</protein>
<comment type="function">
    <text evidence="10">Catalyzes the attachment of proline to tRNA(Pro) in a two-step reaction: proline is first activated by ATP to form Pro-AMP and then transferred to the acceptor end of tRNA(Pro). As ProRS can inadvertently accommodate and process non-cognate amino acids such as alanine and cysteine, to avoid such errors it has two additional distinct editing activities against alanine. One activity is designated as 'pretransfer' editing and involves the tRNA(Pro)-independent hydrolysis of activated Ala-AMP. The other activity is designated 'posttransfer' editing and involves deacylation of mischarged Ala-tRNA(Pro). The misacylated Cys-tRNA(Pro) is not edited by ProRS.</text>
</comment>
<dbReference type="HAMAP" id="MF_01569">
    <property type="entry name" value="Pro_tRNA_synth_type1"/>
    <property type="match status" value="1"/>
</dbReference>
<evidence type="ECO:0000256" key="9">
    <source>
        <dbReference type="ARBA" id="ARBA00047671"/>
    </source>
</evidence>
<dbReference type="NCBIfam" id="NF006625">
    <property type="entry name" value="PRK09194.1"/>
    <property type="match status" value="1"/>
</dbReference>
<dbReference type="Proteomes" id="UP000078504">
    <property type="component" value="Unassembled WGS sequence"/>
</dbReference>
<comment type="subunit">
    <text evidence="2 10">Homodimer.</text>
</comment>
<dbReference type="PATRIC" id="fig|1354253.4.peg.3015"/>
<dbReference type="InterPro" id="IPR045864">
    <property type="entry name" value="aa-tRNA-synth_II/BPL/LPL"/>
</dbReference>
<keyword evidence="3 10" id="KW-0963">Cytoplasm</keyword>
<keyword evidence="8 10" id="KW-0030">Aminoacyl-tRNA synthetase</keyword>
<name>A0A1B7HVP4_9ENTR</name>
<dbReference type="InterPro" id="IPR007214">
    <property type="entry name" value="YbaK/aa-tRNA-synth-assoc-dom"/>
</dbReference>
<comment type="domain">
    <text evidence="10">Consists of three domains: the N-terminal catalytic domain, the editing domain and the C-terminal anticodon-binding domain.</text>
</comment>
<dbReference type="InterPro" id="IPR004154">
    <property type="entry name" value="Anticodon-bd"/>
</dbReference>
<accession>A0A1B7HVP4</accession>
<comment type="similarity">
    <text evidence="10">Belongs to the class-II aminoacyl-tRNA synthetase family. ProS type 1 subfamily.</text>
</comment>
<feature type="domain" description="Aminoacyl-transfer RNA synthetases class-II family profile" evidence="11">
    <location>
        <begin position="38"/>
        <end position="468"/>
    </location>
</feature>
<dbReference type="EMBL" id="LXEP01000028">
    <property type="protein sequence ID" value="OAT19729.1"/>
    <property type="molecule type" value="Genomic_DNA"/>
</dbReference>
<dbReference type="InterPro" id="IPR036621">
    <property type="entry name" value="Anticodon-bd_dom_sf"/>
</dbReference>
<keyword evidence="4 10" id="KW-0436">Ligase</keyword>
<comment type="subcellular location">
    <subcellularLocation>
        <location evidence="1 10">Cytoplasm</location>
    </subcellularLocation>
</comment>
<evidence type="ECO:0000256" key="3">
    <source>
        <dbReference type="ARBA" id="ARBA00022490"/>
    </source>
</evidence>
<keyword evidence="6 10" id="KW-0067">ATP-binding</keyword>